<feature type="compositionally biased region" description="Low complexity" evidence="1">
    <location>
        <begin position="195"/>
        <end position="208"/>
    </location>
</feature>
<accession>A0ABT9UAP1</accession>
<sequence length="826" mass="89456">MKMRRKGLLAALLAILLLISPGAGELFSGKAAAQGEISITVNGALLNVSTPAFIENGSVLVPLREIAEALGAAVGYGTGENGAKSATLARGERSATLTIGSAIMIANGKSIKLSVAPRLLRDVTIVPLRALSESLGTVVAWDGANKVVTINEPEELPVIGTAAKLKEIMQAAVSNDNRYYMTGGTAMEDSKESSQSEGGAAAPEAETAGSGGDYSGTNVQVAGVDEADYAKTDGRFIYQISGSQVLVISIAVPAKPRLVAQLDYASEKGFIPQELYADGARLIVIGGQSAYGNYMYDGGQIDAAEPSATEASSAAIETKDTVTPTLVDKKAIMPPIPTRNIVKTFVYEMNESGLPKQVRMIEQEGSYIDSRKVGSALYIVSNKFNHYYTVLEDGKPIDSETVRSFEPVYGDSSISDKQLSLPLSDIRYFPNSTDSSMLLIGSLDLEQPEQKLQLSAYLGAGQTVYASEKHLYVTTTKYVPSNNSGSEQTQLYKFRLDQGHIVYVGSSSVPGSLLNQFSMDEHNGYFRIAVTKGNVWARGADGATNNMYVLDENLKVIGKLEGLAPGERIYSVRFMGNRAYMVTFRNVDPLFAIDLRNPVKPTVLGQLKIPGYSDYLHPYDENHLIGFGKETVIVSSGDGTDPDSATAFYQGMKIAMFDVTNVNKPIEQFKEIIGDRGTDSELLRDHKALLFSKDKGLMAFPVQLHEIKNKENLKPGEFPAYGESTYQGAYVYKVDLKQGFTLRGTITHLTEEDLLKSGQYGFDYRKAVKRILYAGDTLYTLSDSMVKANNLDSLKERGSLTYPHTSQQYPAYPGGPEVLPMPIVVE</sequence>
<evidence type="ECO:0000313" key="3">
    <source>
        <dbReference type="EMBL" id="MDQ0115780.1"/>
    </source>
</evidence>
<dbReference type="Pfam" id="PF09826">
    <property type="entry name" value="Beta_propel"/>
    <property type="match status" value="1"/>
</dbReference>
<evidence type="ECO:0000313" key="4">
    <source>
        <dbReference type="Proteomes" id="UP001229346"/>
    </source>
</evidence>
<dbReference type="Gene3D" id="3.30.457.10">
    <property type="entry name" value="Copper amine oxidase-like, N-terminal domain"/>
    <property type="match status" value="1"/>
</dbReference>
<dbReference type="InterPro" id="IPR011047">
    <property type="entry name" value="Quinoprotein_ADH-like_sf"/>
</dbReference>
<dbReference type="InterPro" id="IPR019198">
    <property type="entry name" value="Beta_propeller_containing"/>
</dbReference>
<dbReference type="SUPFAM" id="SSF55383">
    <property type="entry name" value="Copper amine oxidase, domain N"/>
    <property type="match status" value="2"/>
</dbReference>
<gene>
    <name evidence="3" type="ORF">J2T15_005247</name>
</gene>
<dbReference type="EMBL" id="JAUSSU010000012">
    <property type="protein sequence ID" value="MDQ0115780.1"/>
    <property type="molecule type" value="Genomic_DNA"/>
</dbReference>
<dbReference type="Pfam" id="PF07833">
    <property type="entry name" value="Cu_amine_oxidN1"/>
    <property type="match status" value="1"/>
</dbReference>
<dbReference type="SUPFAM" id="SSF50998">
    <property type="entry name" value="Quinoprotein alcohol dehydrogenase-like"/>
    <property type="match status" value="1"/>
</dbReference>
<dbReference type="InterPro" id="IPR012854">
    <property type="entry name" value="Cu_amine_oxidase-like_N"/>
</dbReference>
<name>A0ABT9UAP1_PAEHA</name>
<reference evidence="3 4" key="1">
    <citation type="submission" date="2023-07" db="EMBL/GenBank/DDBJ databases">
        <title>Sorghum-associated microbial communities from plants grown in Nebraska, USA.</title>
        <authorList>
            <person name="Schachtman D."/>
        </authorList>
    </citation>
    <scope>NUCLEOTIDE SEQUENCE [LARGE SCALE GENOMIC DNA]</scope>
    <source>
        <strain evidence="3 4">CC482</strain>
    </source>
</reference>
<feature type="domain" description="Copper amine oxidase-like N-terminal" evidence="2">
    <location>
        <begin position="40"/>
        <end position="150"/>
    </location>
</feature>
<dbReference type="InterPro" id="IPR036582">
    <property type="entry name" value="Mao_N_sf"/>
</dbReference>
<keyword evidence="4" id="KW-1185">Reference proteome</keyword>
<evidence type="ECO:0000256" key="1">
    <source>
        <dbReference type="SAM" id="MobiDB-lite"/>
    </source>
</evidence>
<comment type="caution">
    <text evidence="3">The sequence shown here is derived from an EMBL/GenBank/DDBJ whole genome shotgun (WGS) entry which is preliminary data.</text>
</comment>
<proteinExistence type="predicted"/>
<dbReference type="Proteomes" id="UP001229346">
    <property type="component" value="Unassembled WGS sequence"/>
</dbReference>
<protein>
    <submittedName>
        <fullName evidence="3">Secreted protein with C-terminal beta-propeller domain</fullName>
    </submittedName>
</protein>
<organism evidence="3 4">
    <name type="scientific">Paenibacillus harenae</name>
    <dbReference type="NCBI Taxonomy" id="306543"/>
    <lineage>
        <taxon>Bacteria</taxon>
        <taxon>Bacillati</taxon>
        <taxon>Bacillota</taxon>
        <taxon>Bacilli</taxon>
        <taxon>Bacillales</taxon>
        <taxon>Paenibacillaceae</taxon>
        <taxon>Paenibacillus</taxon>
    </lineage>
</organism>
<evidence type="ECO:0000259" key="2">
    <source>
        <dbReference type="Pfam" id="PF07833"/>
    </source>
</evidence>
<feature type="region of interest" description="Disordered" evidence="1">
    <location>
        <begin position="183"/>
        <end position="215"/>
    </location>
</feature>